<gene>
    <name evidence="2" type="ORF">CFD26_102263</name>
</gene>
<reference evidence="2 3" key="1">
    <citation type="submission" date="2018-08" db="EMBL/GenBank/DDBJ databases">
        <title>Draft genome sequences of two Aspergillus turcosus clinical strains isolated from bronchoalveolar lavage fluid: one azole-susceptible and the other azole-resistant.</title>
        <authorList>
            <person name="Parent-Michaud M."/>
            <person name="Dufresne P.J."/>
            <person name="Fournier E."/>
            <person name="Martineau C."/>
            <person name="Moreira S."/>
            <person name="Perkins V."/>
            <person name="De Repentigny L."/>
            <person name="Dufresne S.F."/>
        </authorList>
    </citation>
    <scope>NUCLEOTIDE SEQUENCE [LARGE SCALE GENOMIC DNA]</scope>
    <source>
        <strain evidence="2">HMR AF 1038</strain>
    </source>
</reference>
<name>A0A3R7M1E2_9EURO</name>
<feature type="compositionally biased region" description="Basic residues" evidence="1">
    <location>
        <begin position="134"/>
        <end position="152"/>
    </location>
</feature>
<evidence type="ECO:0000313" key="2">
    <source>
        <dbReference type="EMBL" id="RLL99578.1"/>
    </source>
</evidence>
<sequence>MRLWRIHLPSPTYVEPTGSSSPDEIVQSSPTVFPRRVFVHPRMHPEYSGKSIDRLTDFETKPLSESPETLPEVLQESEKTPLQNAIPSKPVVREVPKRFLQLPHGILDELRQQTEQELRERPELMQEPSPSDRTKRKRKTKPRKKPKVHRHTTQPLKISYSVDSSDLQTLRTIRTLVITTNS</sequence>
<evidence type="ECO:0000256" key="1">
    <source>
        <dbReference type="SAM" id="MobiDB-lite"/>
    </source>
</evidence>
<evidence type="ECO:0000313" key="3">
    <source>
        <dbReference type="Proteomes" id="UP000215289"/>
    </source>
</evidence>
<keyword evidence="3" id="KW-1185">Reference proteome</keyword>
<proteinExistence type="predicted"/>
<accession>A0A3R7M1E2</accession>
<organism evidence="2 3">
    <name type="scientific">Aspergillus turcosus</name>
    <dbReference type="NCBI Taxonomy" id="1245748"/>
    <lineage>
        <taxon>Eukaryota</taxon>
        <taxon>Fungi</taxon>
        <taxon>Dikarya</taxon>
        <taxon>Ascomycota</taxon>
        <taxon>Pezizomycotina</taxon>
        <taxon>Eurotiomycetes</taxon>
        <taxon>Eurotiomycetidae</taxon>
        <taxon>Eurotiales</taxon>
        <taxon>Aspergillaceae</taxon>
        <taxon>Aspergillus</taxon>
        <taxon>Aspergillus subgen. Fumigati</taxon>
    </lineage>
</organism>
<feature type="region of interest" description="Disordered" evidence="1">
    <location>
        <begin position="62"/>
        <end position="89"/>
    </location>
</feature>
<dbReference type="Proteomes" id="UP000215289">
    <property type="component" value="Unassembled WGS sequence"/>
</dbReference>
<dbReference type="AlphaFoldDB" id="A0A3R7M1E2"/>
<dbReference type="EMBL" id="NIDN02000028">
    <property type="protein sequence ID" value="RLL99578.1"/>
    <property type="molecule type" value="Genomic_DNA"/>
</dbReference>
<feature type="region of interest" description="Disordered" evidence="1">
    <location>
        <begin position="117"/>
        <end position="160"/>
    </location>
</feature>
<protein>
    <submittedName>
        <fullName evidence="2">Uncharacterized protein</fullName>
    </submittedName>
</protein>
<comment type="caution">
    <text evidence="2">The sequence shown here is derived from an EMBL/GenBank/DDBJ whole genome shotgun (WGS) entry which is preliminary data.</text>
</comment>